<name>A0A5D4TKJ8_9BACI</name>
<dbReference type="PANTHER" id="PTHR32347:SF23">
    <property type="entry name" value="BLL5650 PROTEIN"/>
    <property type="match status" value="1"/>
</dbReference>
<dbReference type="PANTHER" id="PTHR32347">
    <property type="entry name" value="EFFLUX SYSTEM COMPONENT YKNX-RELATED"/>
    <property type="match status" value="1"/>
</dbReference>
<dbReference type="Gene3D" id="2.40.30.170">
    <property type="match status" value="1"/>
</dbReference>
<dbReference type="EMBL" id="VTEZ01000006">
    <property type="protein sequence ID" value="TYS83013.1"/>
    <property type="molecule type" value="Genomic_DNA"/>
</dbReference>
<gene>
    <name evidence="4" type="ORF">FZC85_18070</name>
</gene>
<dbReference type="InterPro" id="IPR050465">
    <property type="entry name" value="UPF0194_transport"/>
</dbReference>
<reference evidence="4 5" key="1">
    <citation type="submission" date="2019-08" db="EMBL/GenBank/DDBJ databases">
        <title>Bacillus genomes from the desert of Cuatro Cienegas, Coahuila.</title>
        <authorList>
            <person name="Olmedo-Alvarez G."/>
        </authorList>
    </citation>
    <scope>NUCLEOTIDE SEQUENCE [LARGE SCALE GENOMIC DNA]</scope>
    <source>
        <strain evidence="4 5">CH87b_3T</strain>
    </source>
</reference>
<comment type="subcellular location">
    <subcellularLocation>
        <location evidence="1">Cell envelope</location>
    </subcellularLocation>
</comment>
<feature type="transmembrane region" description="Helical" evidence="3">
    <location>
        <begin position="21"/>
        <end position="44"/>
    </location>
</feature>
<organism evidence="4 5">
    <name type="scientific">Rossellomorea aquimaris</name>
    <dbReference type="NCBI Taxonomy" id="189382"/>
    <lineage>
        <taxon>Bacteria</taxon>
        <taxon>Bacillati</taxon>
        <taxon>Bacillota</taxon>
        <taxon>Bacilli</taxon>
        <taxon>Bacillales</taxon>
        <taxon>Bacillaceae</taxon>
        <taxon>Rossellomorea</taxon>
    </lineage>
</organism>
<dbReference type="GO" id="GO:0030313">
    <property type="term" value="C:cell envelope"/>
    <property type="evidence" value="ECO:0007669"/>
    <property type="project" value="UniProtKB-SubCell"/>
</dbReference>
<keyword evidence="2" id="KW-0175">Coiled coil</keyword>
<evidence type="ECO:0000256" key="1">
    <source>
        <dbReference type="ARBA" id="ARBA00004196"/>
    </source>
</evidence>
<comment type="caution">
    <text evidence="4">The sequence shown here is derived from an EMBL/GenBank/DDBJ whole genome shotgun (WGS) entry which is preliminary data.</text>
</comment>
<proteinExistence type="predicted"/>
<evidence type="ECO:0000313" key="4">
    <source>
        <dbReference type="EMBL" id="TYS83013.1"/>
    </source>
</evidence>
<keyword evidence="3" id="KW-0472">Membrane</keyword>
<evidence type="ECO:0000256" key="3">
    <source>
        <dbReference type="SAM" id="Phobius"/>
    </source>
</evidence>
<keyword evidence="3" id="KW-0812">Transmembrane</keyword>
<protein>
    <submittedName>
        <fullName evidence="4">HlyD family efflux transporter periplasmic adaptor subunit</fullName>
    </submittedName>
</protein>
<dbReference type="AlphaFoldDB" id="A0A5D4TKJ8"/>
<keyword evidence="3" id="KW-1133">Transmembrane helix</keyword>
<sequence>MKSYHINEITDSQIMYNHKPFMLILTLLGSVIFSLILLGSLSIYASSSSVFTSSGELHSLNKTEIVAAEAGFITPSLSPLENRVEKNQKLAAIQTESGSLDLLSPEGGFFVQDPSIMKGKFLSAGDPIGVVSSNKKMFIKTNIQKKDMIHVNEGSEVAVRFSEIQTETKGEITSIQFIPSEDQEDVYSVKIELKESINHQKVREGMEALVIFETTPQ</sequence>
<evidence type="ECO:0000313" key="5">
    <source>
        <dbReference type="Proteomes" id="UP000324269"/>
    </source>
</evidence>
<dbReference type="Proteomes" id="UP000324269">
    <property type="component" value="Unassembled WGS sequence"/>
</dbReference>
<accession>A0A5D4TKJ8</accession>
<evidence type="ECO:0000256" key="2">
    <source>
        <dbReference type="ARBA" id="ARBA00023054"/>
    </source>
</evidence>
<dbReference type="RefSeq" id="WP_148970425.1">
    <property type="nucleotide sequence ID" value="NZ_JBNIKW010000006.1"/>
</dbReference>